<dbReference type="Proteomes" id="UP000011083">
    <property type="component" value="Unassembled WGS sequence"/>
</dbReference>
<gene>
    <name evidence="1" type="ORF">ACA1_162500</name>
</gene>
<dbReference type="Pfam" id="PF11901">
    <property type="entry name" value="DM9"/>
    <property type="match status" value="1"/>
</dbReference>
<name>L8GYK7_ACACF</name>
<dbReference type="PANTHER" id="PTHR31649">
    <property type="entry name" value="AGAP009604-PA"/>
    <property type="match status" value="1"/>
</dbReference>
<dbReference type="STRING" id="1257118.L8GYK7"/>
<dbReference type="VEuPathDB" id="AmoebaDB:ACA1_162500"/>
<dbReference type="AlphaFoldDB" id="L8GYK7"/>
<evidence type="ECO:0000313" key="1">
    <source>
        <dbReference type="EMBL" id="ELR18065.1"/>
    </source>
</evidence>
<dbReference type="PANTHER" id="PTHR31649:SF1">
    <property type="entry name" value="FARNESOIC ACID O-METHYL TRANSFERASE DOMAIN-CONTAINING PROTEIN"/>
    <property type="match status" value="1"/>
</dbReference>
<evidence type="ECO:0000313" key="2">
    <source>
        <dbReference type="Proteomes" id="UP000011083"/>
    </source>
</evidence>
<dbReference type="RefSeq" id="XP_004340084.1">
    <property type="nucleotide sequence ID" value="XM_004340036.1"/>
</dbReference>
<dbReference type="EMBL" id="KB007961">
    <property type="protein sequence ID" value="ELR18065.1"/>
    <property type="molecule type" value="Genomic_DNA"/>
</dbReference>
<keyword evidence="2" id="KW-1185">Reference proteome</keyword>
<sequence>MSWVKVTNGQIPPNALVAGYEADGTALYVARAEHEGGQHPGKTSKPLGAIHFGWGGKEVTKSDYEVLCCNPRQLACVHWVKLERGQQMPEKAWIGGKERDGHGLCIARGKVHGGVHVGKAGNHLRDGMMLSYGGEEHTVAPYEVLTFEDRLA</sequence>
<dbReference type="KEGG" id="acan:ACA1_162500"/>
<protein>
    <submittedName>
        <fullName evidence="1">31.5 kDa midgut protein</fullName>
    </submittedName>
</protein>
<proteinExistence type="predicted"/>
<reference evidence="1 2" key="1">
    <citation type="journal article" date="2013" name="Genome Biol.">
        <title>Genome of Acanthamoeba castellanii highlights extensive lateral gene transfer and early evolution of tyrosine kinase signaling.</title>
        <authorList>
            <person name="Clarke M."/>
            <person name="Lohan A.J."/>
            <person name="Liu B."/>
            <person name="Lagkouvardos I."/>
            <person name="Roy S."/>
            <person name="Zafar N."/>
            <person name="Bertelli C."/>
            <person name="Schilde C."/>
            <person name="Kianianmomeni A."/>
            <person name="Burglin T.R."/>
            <person name="Frech C."/>
            <person name="Turcotte B."/>
            <person name="Kopec K.O."/>
            <person name="Synnott J.M."/>
            <person name="Choo C."/>
            <person name="Paponov I."/>
            <person name="Finkler A."/>
            <person name="Soon Heng Tan C."/>
            <person name="Hutchins A.P."/>
            <person name="Weinmeier T."/>
            <person name="Rattei T."/>
            <person name="Chu J.S."/>
            <person name="Gimenez G."/>
            <person name="Irimia M."/>
            <person name="Rigden D.J."/>
            <person name="Fitzpatrick D.A."/>
            <person name="Lorenzo-Morales J."/>
            <person name="Bateman A."/>
            <person name="Chiu C.H."/>
            <person name="Tang P."/>
            <person name="Hegemann P."/>
            <person name="Fromm H."/>
            <person name="Raoult D."/>
            <person name="Greub G."/>
            <person name="Miranda-Saavedra D."/>
            <person name="Chen N."/>
            <person name="Nash P."/>
            <person name="Ginger M.L."/>
            <person name="Horn M."/>
            <person name="Schaap P."/>
            <person name="Caler L."/>
            <person name="Loftus B."/>
        </authorList>
    </citation>
    <scope>NUCLEOTIDE SEQUENCE [LARGE SCALE GENOMIC DNA]</scope>
    <source>
        <strain evidence="1 2">Neff</strain>
    </source>
</reference>
<accession>L8GYK7</accession>
<dbReference type="SMART" id="SM00696">
    <property type="entry name" value="DM9"/>
    <property type="match status" value="2"/>
</dbReference>
<dbReference type="InterPro" id="IPR006616">
    <property type="entry name" value="DM9_repeat"/>
</dbReference>
<dbReference type="GeneID" id="14918827"/>
<dbReference type="OrthoDB" id="2142040at2759"/>
<organism evidence="1 2">
    <name type="scientific">Acanthamoeba castellanii (strain ATCC 30010 / Neff)</name>
    <dbReference type="NCBI Taxonomy" id="1257118"/>
    <lineage>
        <taxon>Eukaryota</taxon>
        <taxon>Amoebozoa</taxon>
        <taxon>Discosea</taxon>
        <taxon>Longamoebia</taxon>
        <taxon>Centramoebida</taxon>
        <taxon>Acanthamoebidae</taxon>
        <taxon>Acanthamoeba</taxon>
    </lineage>
</organism>